<dbReference type="Pfam" id="PF00005">
    <property type="entry name" value="ABC_tran"/>
    <property type="match status" value="2"/>
</dbReference>
<dbReference type="EMBL" id="LFYT02000003">
    <property type="protein sequence ID" value="PVE44117.1"/>
    <property type="molecule type" value="Genomic_DNA"/>
</dbReference>
<reference evidence="11" key="1">
    <citation type="submission" date="2017-04" db="EMBL/GenBank/DDBJ databases">
        <title>Unexpected and diverse lifestyles within the genus Limnohabitans.</title>
        <authorList>
            <person name="Kasalicky V."/>
            <person name="Mehrshad M."/>
            <person name="Andrei S.-A."/>
            <person name="Salcher M."/>
            <person name="Kratochvilova H."/>
            <person name="Simek K."/>
            <person name="Ghai R."/>
        </authorList>
    </citation>
    <scope>NUCLEOTIDE SEQUENCE [LARGE SCALE GENOMIC DNA]</scope>
    <source>
        <strain evidence="11">II-D5</strain>
    </source>
</reference>
<dbReference type="Gene3D" id="3.40.50.300">
    <property type="entry name" value="P-loop containing nucleotide triphosphate hydrolases"/>
    <property type="match status" value="2"/>
</dbReference>
<evidence type="ECO:0000256" key="7">
    <source>
        <dbReference type="ARBA" id="ARBA00022840"/>
    </source>
</evidence>
<evidence type="ECO:0000256" key="9">
    <source>
        <dbReference type="ARBA" id="ARBA00023136"/>
    </source>
</evidence>
<dbReference type="PANTHER" id="PTHR43297">
    <property type="entry name" value="OLIGOPEPTIDE TRANSPORT ATP-BINDING PROTEIN APPD"/>
    <property type="match status" value="1"/>
</dbReference>
<dbReference type="SUPFAM" id="SSF52540">
    <property type="entry name" value="P-loop containing nucleoside triphosphate hydrolases"/>
    <property type="match status" value="2"/>
</dbReference>
<keyword evidence="3" id="KW-0813">Transport</keyword>
<comment type="subcellular location">
    <subcellularLocation>
        <location evidence="1">Cell inner membrane</location>
        <topology evidence="1">Peripheral membrane protein</topology>
    </subcellularLocation>
</comment>
<dbReference type="AlphaFoldDB" id="A0A2T7UHG9"/>
<dbReference type="GO" id="GO:0005524">
    <property type="term" value="F:ATP binding"/>
    <property type="evidence" value="ECO:0007669"/>
    <property type="project" value="UniProtKB-KW"/>
</dbReference>
<dbReference type="GO" id="GO:0055085">
    <property type="term" value="P:transmembrane transport"/>
    <property type="evidence" value="ECO:0007669"/>
    <property type="project" value="UniProtKB-ARBA"/>
</dbReference>
<dbReference type="FunFam" id="3.40.50.300:FF:000016">
    <property type="entry name" value="Oligopeptide ABC transporter ATP-binding component"/>
    <property type="match status" value="1"/>
</dbReference>
<keyword evidence="12" id="KW-1185">Reference proteome</keyword>
<accession>A0A2T7UHG9</accession>
<comment type="similarity">
    <text evidence="2">Belongs to the ABC transporter superfamily.</text>
</comment>
<dbReference type="GO" id="GO:0015833">
    <property type="term" value="P:peptide transport"/>
    <property type="evidence" value="ECO:0007669"/>
    <property type="project" value="InterPro"/>
</dbReference>
<protein>
    <submittedName>
        <fullName evidence="11">ABC transporter ATP-binding protein</fullName>
    </submittedName>
</protein>
<dbReference type="GO" id="GO:0005886">
    <property type="term" value="C:plasma membrane"/>
    <property type="evidence" value="ECO:0007669"/>
    <property type="project" value="UniProtKB-SubCell"/>
</dbReference>
<dbReference type="PROSITE" id="PS00211">
    <property type="entry name" value="ABC_TRANSPORTER_1"/>
    <property type="match status" value="2"/>
</dbReference>
<evidence type="ECO:0000256" key="4">
    <source>
        <dbReference type="ARBA" id="ARBA00022475"/>
    </source>
</evidence>
<dbReference type="SMART" id="SM00382">
    <property type="entry name" value="AAA"/>
    <property type="match status" value="2"/>
</dbReference>
<dbReference type="OrthoDB" id="9802772at2"/>
<dbReference type="NCBIfam" id="NF007739">
    <property type="entry name" value="PRK10419.1"/>
    <property type="match status" value="2"/>
</dbReference>
<keyword evidence="8" id="KW-1278">Translocase</keyword>
<keyword evidence="9" id="KW-0472">Membrane</keyword>
<dbReference type="Proteomes" id="UP000037507">
    <property type="component" value="Unassembled WGS sequence"/>
</dbReference>
<dbReference type="PROSITE" id="PS50893">
    <property type="entry name" value="ABC_TRANSPORTER_2"/>
    <property type="match status" value="2"/>
</dbReference>
<comment type="caution">
    <text evidence="11">The sequence shown here is derived from an EMBL/GenBank/DDBJ whole genome shotgun (WGS) entry which is preliminary data.</text>
</comment>
<proteinExistence type="inferred from homology"/>
<dbReference type="GO" id="GO:0016887">
    <property type="term" value="F:ATP hydrolysis activity"/>
    <property type="evidence" value="ECO:0007669"/>
    <property type="project" value="InterPro"/>
</dbReference>
<gene>
    <name evidence="11" type="ORF">H663_003975</name>
</gene>
<dbReference type="InterPro" id="IPR027417">
    <property type="entry name" value="P-loop_NTPase"/>
</dbReference>
<keyword evidence="6" id="KW-0547">Nucleotide-binding</keyword>
<evidence type="ECO:0000256" key="2">
    <source>
        <dbReference type="ARBA" id="ARBA00005417"/>
    </source>
</evidence>
<dbReference type="InterPro" id="IPR017871">
    <property type="entry name" value="ABC_transporter-like_CS"/>
</dbReference>
<dbReference type="Pfam" id="PF08352">
    <property type="entry name" value="oligo_HPY"/>
    <property type="match status" value="2"/>
</dbReference>
<dbReference type="NCBIfam" id="NF008453">
    <property type="entry name" value="PRK11308.1"/>
    <property type="match status" value="2"/>
</dbReference>
<evidence type="ECO:0000313" key="12">
    <source>
        <dbReference type="Proteomes" id="UP000037507"/>
    </source>
</evidence>
<evidence type="ECO:0000256" key="8">
    <source>
        <dbReference type="ARBA" id="ARBA00022967"/>
    </source>
</evidence>
<keyword evidence="5" id="KW-0997">Cell inner membrane</keyword>
<feature type="domain" description="ABC transporter" evidence="10">
    <location>
        <begin position="8"/>
        <end position="252"/>
    </location>
</feature>
<dbReference type="PANTHER" id="PTHR43297:SF14">
    <property type="entry name" value="ATPASE AAA-TYPE CORE DOMAIN-CONTAINING PROTEIN"/>
    <property type="match status" value="1"/>
</dbReference>
<sequence length="534" mass="58620">MNNTTPLLQLKQLRVAFGDTEVVHGIDLSIQPGERLALVGESGSGKSVTALSVLRLMESARLSGQVLWQGQDLLQQPLAEMQRIRGDDIAMIFQEPMTALNPLMTVGQQISEVLQLKKGHIRRDADLRAVALLGETGIDEPERRFQAYPHQLSGGQRQRAMMAMALACEPKLLLADEPTTALDASLRLQMLALLSALQEKTGMAVLLITHDLALVRHFAHRVAVMEKGHLVEQGELRAVFSSPQHAYTQKLLDSRPRRDDLHEADAQAKPASVVQARGLRVRYPMTVPGWRGWFQKNHFTALQGADFSISAGTTLGVMGESGSGKSSLAQAVLGLMPFEGEVTFAGDRWQGQPRQDKALRQRVQVVFQDPYGSLSPRMTVGEIVSEGLKLHQPQLTAAQIEQRVLATLAEVGLSSDDFPQLLNRYPHAFSGGQRQRIALARALVVEPALLVLDEPTSALDVTVQKQILTLLKSLQVRRGIAYLMITHDVDVLRAMAHQVLVLQGGKVVESGPAMQVLGQPQHAYTRQLIDAFPD</sequence>
<dbReference type="InterPro" id="IPR003593">
    <property type="entry name" value="AAA+_ATPase"/>
</dbReference>
<name>A0A2T7UHG9_9BURK</name>
<dbReference type="CDD" id="cd03257">
    <property type="entry name" value="ABC_NikE_OppD_transporters"/>
    <property type="match status" value="2"/>
</dbReference>
<evidence type="ECO:0000256" key="6">
    <source>
        <dbReference type="ARBA" id="ARBA00022741"/>
    </source>
</evidence>
<evidence type="ECO:0000256" key="5">
    <source>
        <dbReference type="ARBA" id="ARBA00022519"/>
    </source>
</evidence>
<evidence type="ECO:0000313" key="11">
    <source>
        <dbReference type="EMBL" id="PVE44117.1"/>
    </source>
</evidence>
<evidence type="ECO:0000256" key="1">
    <source>
        <dbReference type="ARBA" id="ARBA00004417"/>
    </source>
</evidence>
<dbReference type="RefSeq" id="WP_053176337.1">
    <property type="nucleotide sequence ID" value="NZ_LFYT02000003.1"/>
</dbReference>
<dbReference type="InterPro" id="IPR003439">
    <property type="entry name" value="ABC_transporter-like_ATP-bd"/>
</dbReference>
<keyword evidence="4" id="KW-1003">Cell membrane</keyword>
<evidence type="ECO:0000256" key="3">
    <source>
        <dbReference type="ARBA" id="ARBA00022448"/>
    </source>
</evidence>
<keyword evidence="7 11" id="KW-0067">ATP-binding</keyword>
<organism evidence="11 12">
    <name type="scientific">Limnohabitans planktonicus II-D5</name>
    <dbReference type="NCBI Taxonomy" id="1293045"/>
    <lineage>
        <taxon>Bacteria</taxon>
        <taxon>Pseudomonadati</taxon>
        <taxon>Pseudomonadota</taxon>
        <taxon>Betaproteobacteria</taxon>
        <taxon>Burkholderiales</taxon>
        <taxon>Comamonadaceae</taxon>
        <taxon>Limnohabitans</taxon>
    </lineage>
</organism>
<feature type="domain" description="ABC transporter" evidence="10">
    <location>
        <begin position="279"/>
        <end position="529"/>
    </location>
</feature>
<dbReference type="InterPro" id="IPR013563">
    <property type="entry name" value="Oligopep_ABC_C"/>
</dbReference>
<dbReference type="InterPro" id="IPR050388">
    <property type="entry name" value="ABC_Ni/Peptide_Import"/>
</dbReference>
<evidence type="ECO:0000259" key="10">
    <source>
        <dbReference type="PROSITE" id="PS50893"/>
    </source>
</evidence>
<dbReference type="STRING" id="1293045.H663_19065"/>